<name>A0AAD1X8K6_EUPCR</name>
<gene>
    <name evidence="1" type="ORF">ECRASSUSDP1_LOCUS3039</name>
</gene>
<organism evidence="1 2">
    <name type="scientific">Euplotes crassus</name>
    <dbReference type="NCBI Taxonomy" id="5936"/>
    <lineage>
        <taxon>Eukaryota</taxon>
        <taxon>Sar</taxon>
        <taxon>Alveolata</taxon>
        <taxon>Ciliophora</taxon>
        <taxon>Intramacronucleata</taxon>
        <taxon>Spirotrichea</taxon>
        <taxon>Hypotrichia</taxon>
        <taxon>Euplotida</taxon>
        <taxon>Euplotidae</taxon>
        <taxon>Moneuplotes</taxon>
    </lineage>
</organism>
<dbReference type="Proteomes" id="UP001295684">
    <property type="component" value="Unassembled WGS sequence"/>
</dbReference>
<comment type="caution">
    <text evidence="1">The sequence shown here is derived from an EMBL/GenBank/DDBJ whole genome shotgun (WGS) entry which is preliminary data.</text>
</comment>
<proteinExistence type="predicted"/>
<keyword evidence="2" id="KW-1185">Reference proteome</keyword>
<reference evidence="1" key="1">
    <citation type="submission" date="2023-07" db="EMBL/GenBank/DDBJ databases">
        <authorList>
            <consortium name="AG Swart"/>
            <person name="Singh M."/>
            <person name="Singh A."/>
            <person name="Seah K."/>
            <person name="Emmerich C."/>
        </authorList>
    </citation>
    <scope>NUCLEOTIDE SEQUENCE</scope>
    <source>
        <strain evidence="1">DP1</strain>
    </source>
</reference>
<dbReference type="EMBL" id="CAMPGE010002910">
    <property type="protein sequence ID" value="CAI2361726.1"/>
    <property type="molecule type" value="Genomic_DNA"/>
</dbReference>
<protein>
    <submittedName>
        <fullName evidence="1">Uncharacterized protein</fullName>
    </submittedName>
</protein>
<evidence type="ECO:0000313" key="1">
    <source>
        <dbReference type="EMBL" id="CAI2361726.1"/>
    </source>
</evidence>
<evidence type="ECO:0000313" key="2">
    <source>
        <dbReference type="Proteomes" id="UP001295684"/>
    </source>
</evidence>
<sequence length="464" mass="54474">MYNIYIKKKKNRDEEVAEVKEKKLQKYLMNREIFKNEAKLINDDRRKEWVDQILKNKFTKNLFLSDQSLANEFILKLRERRADLELTKNGFTKYSYEKTKDRTERVHRENQSLFLSLKEHYKGNQKLKLRNRRKNYEVHAPFHLKTRNENDRLSNIDNSSYHNEGFNMSFYSKYKFRDEASPDDFVDKGKPFCAVSRSVFNSFEKMRRSAESCFSKSNNIISAKKNLLTKYEPYIDGYKNIGESGISSMKNKIKEPSFKTGMTKNTITDLASTSLRDSNIFDASTDSCLGSLNKSRYIQNVQNKSTFRSKNSAIFKELIEDRTPKSNERFMMSLEMTDTPQRERITLNKIFTSRNKSQCNRKKGFAARLVKYGTGISSKRLKEVVRKTIQTNPSRNLNPDKMTCKYANLSQMPFNHTLSPTSKTKALIRSKIYMNSLKGHIRTMKTKISKSVDSHKNLKRFYGK</sequence>
<accession>A0AAD1X8K6</accession>
<dbReference type="AlphaFoldDB" id="A0AAD1X8K6"/>